<dbReference type="Proteomes" id="UP000182321">
    <property type="component" value="Unassembled WGS sequence"/>
</dbReference>
<name>A0A1H7LUX2_9FIRM</name>
<keyword evidence="1" id="KW-0812">Transmembrane</keyword>
<evidence type="ECO:0000313" key="2">
    <source>
        <dbReference type="EMBL" id="SEL02743.1"/>
    </source>
</evidence>
<proteinExistence type="predicted"/>
<feature type="transmembrane region" description="Helical" evidence="1">
    <location>
        <begin position="50"/>
        <end position="71"/>
    </location>
</feature>
<reference evidence="3" key="1">
    <citation type="submission" date="2016-10" db="EMBL/GenBank/DDBJ databases">
        <authorList>
            <person name="Varghese N."/>
        </authorList>
    </citation>
    <scope>NUCLEOTIDE SEQUENCE [LARGE SCALE GENOMIC DNA]</scope>
    <source>
        <strain evidence="3">ACV-9</strain>
    </source>
</reference>
<accession>A0A1H7LUX2</accession>
<dbReference type="EMBL" id="FNZX01000018">
    <property type="protein sequence ID" value="SEL02743.1"/>
    <property type="molecule type" value="Genomic_DNA"/>
</dbReference>
<keyword evidence="1" id="KW-1133">Transmembrane helix</keyword>
<sequence>MTTNSSLFIVLIWVAVYICTSVADNIDDNYNYEAPQIIKILGNPFFTDRIIILSMGLVRIFNNVFLIVGFVGRIIFRDDNDYWGMYGANYLAGIIVVTCLSIVVEELFVCKRKIKEEESIVGNVALMCFFGFGIILLSIATMLYIQ</sequence>
<feature type="transmembrane region" description="Helical" evidence="1">
    <location>
        <begin position="124"/>
        <end position="145"/>
    </location>
</feature>
<gene>
    <name evidence="2" type="ORF">SAMN02910377_02473</name>
</gene>
<feature type="transmembrane region" description="Helical" evidence="1">
    <location>
        <begin position="83"/>
        <end position="104"/>
    </location>
</feature>
<organism evidence="2 3">
    <name type="scientific">Pseudobutyrivibrio ruminis</name>
    <dbReference type="NCBI Taxonomy" id="46206"/>
    <lineage>
        <taxon>Bacteria</taxon>
        <taxon>Bacillati</taxon>
        <taxon>Bacillota</taxon>
        <taxon>Clostridia</taxon>
        <taxon>Lachnospirales</taxon>
        <taxon>Lachnospiraceae</taxon>
        <taxon>Pseudobutyrivibrio</taxon>
    </lineage>
</organism>
<evidence type="ECO:0000313" key="3">
    <source>
        <dbReference type="Proteomes" id="UP000182321"/>
    </source>
</evidence>
<dbReference type="RefSeq" id="WP_074792161.1">
    <property type="nucleotide sequence ID" value="NZ_FNZX01000018.1"/>
</dbReference>
<evidence type="ECO:0000256" key="1">
    <source>
        <dbReference type="SAM" id="Phobius"/>
    </source>
</evidence>
<keyword evidence="3" id="KW-1185">Reference proteome</keyword>
<protein>
    <submittedName>
        <fullName evidence="2">Uncharacterized protein</fullName>
    </submittedName>
</protein>
<dbReference type="AlphaFoldDB" id="A0A1H7LUX2"/>
<keyword evidence="1" id="KW-0472">Membrane</keyword>